<evidence type="ECO:0000256" key="6">
    <source>
        <dbReference type="ARBA" id="ARBA00023136"/>
    </source>
</evidence>
<keyword evidence="4 7" id="KW-0812">Transmembrane</keyword>
<protein>
    <submittedName>
        <fullName evidence="8">Putative membrane protein YeaQ/YmgE (Transglycosylase-associated protein family)</fullName>
    </submittedName>
</protein>
<evidence type="ECO:0000256" key="7">
    <source>
        <dbReference type="SAM" id="Phobius"/>
    </source>
</evidence>
<dbReference type="PANTHER" id="PTHR33884:SF3">
    <property type="entry name" value="UPF0410 PROTEIN YMGE"/>
    <property type="match status" value="1"/>
</dbReference>
<dbReference type="RefSeq" id="WP_101466970.1">
    <property type="nucleotide sequence ID" value="NZ_JBEZZV010000002.1"/>
</dbReference>
<dbReference type="GeneID" id="97469471"/>
<name>A0A2N3VHU0_9NOCA</name>
<feature type="transmembrane region" description="Helical" evidence="7">
    <location>
        <begin position="37"/>
        <end position="57"/>
    </location>
</feature>
<dbReference type="OrthoDB" id="3483802at2"/>
<dbReference type="AlphaFoldDB" id="A0A2N3VHU0"/>
<dbReference type="InterPro" id="IPR007341">
    <property type="entry name" value="Transgly_assoc"/>
</dbReference>
<keyword evidence="3" id="KW-1003">Cell membrane</keyword>
<sequence length="94" mass="9681">MWNAIVQICGFLIIGAVIGVLARMLKPGKENMSMGMTLVLGMAAALIAGVIASLIGVGSITELNFWGFVLAVVAAVVLLFAAESMGARKHPPVA</sequence>
<keyword evidence="6 7" id="KW-0472">Membrane</keyword>
<evidence type="ECO:0000313" key="8">
    <source>
        <dbReference type="EMBL" id="PKV81191.1"/>
    </source>
</evidence>
<reference evidence="8 9" key="1">
    <citation type="submission" date="2017-12" db="EMBL/GenBank/DDBJ databases">
        <title>Sequencing the genomes of 1000 Actinobacteria strains.</title>
        <authorList>
            <person name="Klenk H.-P."/>
        </authorList>
    </citation>
    <scope>NUCLEOTIDE SEQUENCE [LARGE SCALE GENOMIC DNA]</scope>
    <source>
        <strain evidence="8 9">DSM 44489</strain>
    </source>
</reference>
<evidence type="ECO:0000256" key="2">
    <source>
        <dbReference type="ARBA" id="ARBA00011006"/>
    </source>
</evidence>
<evidence type="ECO:0000256" key="5">
    <source>
        <dbReference type="ARBA" id="ARBA00022989"/>
    </source>
</evidence>
<gene>
    <name evidence="8" type="ORF">ATK86_5654</name>
</gene>
<evidence type="ECO:0000256" key="3">
    <source>
        <dbReference type="ARBA" id="ARBA00022475"/>
    </source>
</evidence>
<comment type="subcellular location">
    <subcellularLocation>
        <location evidence="1">Cell membrane</location>
        <topology evidence="1">Multi-pass membrane protein</topology>
    </subcellularLocation>
</comment>
<keyword evidence="5 7" id="KW-1133">Transmembrane helix</keyword>
<comment type="similarity">
    <text evidence="2">Belongs to the UPF0410 family.</text>
</comment>
<dbReference type="PANTHER" id="PTHR33884">
    <property type="entry name" value="UPF0410 PROTEIN YMGE"/>
    <property type="match status" value="1"/>
</dbReference>
<evidence type="ECO:0000256" key="1">
    <source>
        <dbReference type="ARBA" id="ARBA00004651"/>
    </source>
</evidence>
<organism evidence="8 9">
    <name type="scientific">Nocardia fluminea</name>
    <dbReference type="NCBI Taxonomy" id="134984"/>
    <lineage>
        <taxon>Bacteria</taxon>
        <taxon>Bacillati</taxon>
        <taxon>Actinomycetota</taxon>
        <taxon>Actinomycetes</taxon>
        <taxon>Mycobacteriales</taxon>
        <taxon>Nocardiaceae</taxon>
        <taxon>Nocardia</taxon>
    </lineage>
</organism>
<feature type="transmembrane region" description="Helical" evidence="7">
    <location>
        <begin position="6"/>
        <end position="25"/>
    </location>
</feature>
<keyword evidence="9" id="KW-1185">Reference proteome</keyword>
<proteinExistence type="inferred from homology"/>
<accession>A0A2N3VHU0</accession>
<evidence type="ECO:0000313" key="9">
    <source>
        <dbReference type="Proteomes" id="UP000233766"/>
    </source>
</evidence>
<feature type="transmembrane region" description="Helical" evidence="7">
    <location>
        <begin position="63"/>
        <end position="82"/>
    </location>
</feature>
<dbReference type="EMBL" id="PJMW01000002">
    <property type="protein sequence ID" value="PKV81191.1"/>
    <property type="molecule type" value="Genomic_DNA"/>
</dbReference>
<comment type="caution">
    <text evidence="8">The sequence shown here is derived from an EMBL/GenBank/DDBJ whole genome shotgun (WGS) entry which is preliminary data.</text>
</comment>
<dbReference type="GO" id="GO:0005886">
    <property type="term" value="C:plasma membrane"/>
    <property type="evidence" value="ECO:0007669"/>
    <property type="project" value="UniProtKB-SubCell"/>
</dbReference>
<evidence type="ECO:0000256" key="4">
    <source>
        <dbReference type="ARBA" id="ARBA00022692"/>
    </source>
</evidence>
<dbReference type="Proteomes" id="UP000233766">
    <property type="component" value="Unassembled WGS sequence"/>
</dbReference>